<dbReference type="PRINTS" id="PR00258">
    <property type="entry name" value="SPERACTRCPTR"/>
</dbReference>
<dbReference type="InterPro" id="IPR003644">
    <property type="entry name" value="Calx_beta"/>
</dbReference>
<comment type="caution">
    <text evidence="10">Lacks conserved residue(s) required for the propagation of feature annotation.</text>
</comment>
<reference evidence="14" key="1">
    <citation type="submission" date="2023-03" db="EMBL/GenBank/DDBJ databases">
        <authorList>
            <person name="Steffen K."/>
            <person name="Cardenas P."/>
        </authorList>
    </citation>
    <scope>NUCLEOTIDE SEQUENCE</scope>
</reference>
<evidence type="ECO:0000256" key="10">
    <source>
        <dbReference type="PROSITE-ProRule" id="PRU00196"/>
    </source>
</evidence>
<evidence type="ECO:0000313" key="15">
    <source>
        <dbReference type="Proteomes" id="UP001174909"/>
    </source>
</evidence>
<keyword evidence="2" id="KW-0732">Signal</keyword>
<gene>
    <name evidence="14" type="ORF">GBAR_LOCUS12141</name>
</gene>
<dbReference type="FunFam" id="3.10.250.10:FF:000006">
    <property type="entry name" value="neurotrypsin isoform X2"/>
    <property type="match status" value="3"/>
</dbReference>
<keyword evidence="5" id="KW-0720">Serine protease</keyword>
<dbReference type="SMART" id="SM00032">
    <property type="entry name" value="CCP"/>
    <property type="match status" value="1"/>
</dbReference>
<evidence type="ECO:0000256" key="11">
    <source>
        <dbReference type="PROSITE-ProRule" id="PRU00302"/>
    </source>
</evidence>
<name>A0AA35RZ16_GEOBA</name>
<dbReference type="SMART" id="SM00192">
    <property type="entry name" value="LDLa"/>
    <property type="match status" value="1"/>
</dbReference>
<keyword evidence="15" id="KW-1185">Reference proteome</keyword>
<dbReference type="Gene3D" id="2.60.40.2030">
    <property type="match status" value="1"/>
</dbReference>
<dbReference type="PANTHER" id="PTHR19331">
    <property type="entry name" value="SCAVENGER RECEPTOR DOMAIN-CONTAINING"/>
    <property type="match status" value="1"/>
</dbReference>
<evidence type="ECO:0000256" key="1">
    <source>
        <dbReference type="ARBA" id="ARBA00022670"/>
    </source>
</evidence>
<feature type="disulfide bond" evidence="10">
    <location>
        <begin position="62"/>
        <end position="72"/>
    </location>
</feature>
<feature type="domain" description="Sushi" evidence="13">
    <location>
        <begin position="702"/>
        <end position="759"/>
    </location>
</feature>
<dbReference type="Pfam" id="PF00084">
    <property type="entry name" value="Sushi"/>
    <property type="match status" value="1"/>
</dbReference>
<dbReference type="InterPro" id="IPR036772">
    <property type="entry name" value="SRCR-like_dom_sf"/>
</dbReference>
<feature type="domain" description="SRCR" evidence="12">
    <location>
        <begin position="210"/>
        <end position="310"/>
    </location>
</feature>
<feature type="disulfide bond" evidence="10">
    <location>
        <begin position="169"/>
        <end position="179"/>
    </location>
</feature>
<dbReference type="FunFam" id="3.10.250.10:FF:000011">
    <property type="entry name" value="Scavenger receptor class A member 5"/>
    <property type="match status" value="1"/>
</dbReference>
<feature type="non-terminal residue" evidence="14">
    <location>
        <position position="1"/>
    </location>
</feature>
<keyword evidence="8" id="KW-0325">Glycoprotein</keyword>
<evidence type="ECO:0000259" key="12">
    <source>
        <dbReference type="PROSITE" id="PS50287"/>
    </source>
</evidence>
<keyword evidence="7 10" id="KW-1015">Disulfide bond</keyword>
<evidence type="ECO:0000256" key="9">
    <source>
        <dbReference type="PROSITE-ProRule" id="PRU00124"/>
    </source>
</evidence>
<dbReference type="Pfam" id="PF00530">
    <property type="entry name" value="SRCR"/>
    <property type="match status" value="4"/>
</dbReference>
<evidence type="ECO:0000256" key="6">
    <source>
        <dbReference type="ARBA" id="ARBA00022837"/>
    </source>
</evidence>
<comment type="caution">
    <text evidence="14">The sequence shown here is derived from an EMBL/GenBank/DDBJ whole genome shotgun (WGS) entry which is preliminary data.</text>
</comment>
<feature type="disulfide bond" evidence="10">
    <location>
        <begin position="279"/>
        <end position="289"/>
    </location>
</feature>
<dbReference type="CDD" id="cd00033">
    <property type="entry name" value="CCP"/>
    <property type="match status" value="1"/>
</dbReference>
<dbReference type="SMART" id="SM00202">
    <property type="entry name" value="SR"/>
    <property type="match status" value="4"/>
</dbReference>
<feature type="disulfide bond" evidence="9">
    <location>
        <begin position="453"/>
        <end position="468"/>
    </location>
</feature>
<evidence type="ECO:0000256" key="3">
    <source>
        <dbReference type="ARBA" id="ARBA00022737"/>
    </source>
</evidence>
<dbReference type="PROSITE" id="PS50923">
    <property type="entry name" value="SUSHI"/>
    <property type="match status" value="1"/>
</dbReference>
<feature type="disulfide bond" evidence="10">
    <location>
        <begin position="391"/>
        <end position="401"/>
    </location>
</feature>
<organism evidence="14 15">
    <name type="scientific">Geodia barretti</name>
    <name type="common">Barrett's horny sponge</name>
    <dbReference type="NCBI Taxonomy" id="519541"/>
    <lineage>
        <taxon>Eukaryota</taxon>
        <taxon>Metazoa</taxon>
        <taxon>Porifera</taxon>
        <taxon>Demospongiae</taxon>
        <taxon>Heteroscleromorpha</taxon>
        <taxon>Tetractinellida</taxon>
        <taxon>Astrophorina</taxon>
        <taxon>Geodiidae</taxon>
        <taxon>Geodia</taxon>
    </lineage>
</organism>
<dbReference type="EMBL" id="CASHTH010001816">
    <property type="protein sequence ID" value="CAI8020294.1"/>
    <property type="molecule type" value="Genomic_DNA"/>
</dbReference>
<dbReference type="SUPFAM" id="SSF57535">
    <property type="entry name" value="Complement control module/SCR domain"/>
    <property type="match status" value="1"/>
</dbReference>
<sequence length="838" mass="90144">TSGRVELCFNQTWGTVCDDGWDDTDATVVCRQLGLSSHFPMALSFAHFGPGRGPIHLDDLGCNGNEVSLLECPHIGVGNHNCRHLEDAGVDCLVEPCLYGSVRLADGSDTSGRVELCFNNTWGTVCDDGWDVNDARVVCRQLGLPFSNPRAVRNFGGGRGPIFLDDVGCSGRERTLLRCNHTGVGIHNCGHHEDAGVFCVNGTGCTSGDVRLVGGNRTAGRVEICFNGVWGTVCDDSWDTLDAQVVCRQLGLPWRAATALGFARFGEGTDPIHLDDVGCSGNESSLKECRHNGVGDHNCGHIEDASVVCSDVVPSVCENWQVRLVDGFDTEGRVEVCFNNTWGTVCDDDWDSDDARVVCRQLGLPTEYAVAYSNARYGEGEGPILLDDVECFGFEPFLQLCQHSGVGNNNCGHFEDAGVSCSTEQPMFCGEDEFQCPGDDFGFPRCIPFMYLCDSIEDCGDGFDEQNCSTIELTTPCEYSVKEGETGSIKVCLTVTKVTRRFIHRVFPIEVTPFGSAKNQTDYTFYNETIVFNGSYYEGESECLLVTVVAHTDGIVEGIEMISVSVGQLATPVSVFVIDSDYLKVGFVEASYSVSESSGMVEIAVTAFPDSSGNVPSIGIPFGLRITSGDGTAVAGEDYQDVLATVYFRPDHTPSAVIRVSITDDSLSEGEERFTVQLKSYDLSIVLANSVTEIVIEDDDELRCPDLENPADGSVVYDGLVVSSQATYSCDDGYRLVGGSTRTCESDGTWSGESPLCSQSVVVCTVELVGEIEVVRNSATYSFSGVGSDITGYVCKLDGVNLPDCSGTLTGLSPGQHRLRIVPVGCSVNSGVTFRFEV</sequence>
<dbReference type="PROSITE" id="PS50287">
    <property type="entry name" value="SRCR_2"/>
    <property type="match status" value="4"/>
</dbReference>
<evidence type="ECO:0000256" key="8">
    <source>
        <dbReference type="ARBA" id="ARBA00023180"/>
    </source>
</evidence>
<feature type="domain" description="SRCR" evidence="12">
    <location>
        <begin position="1"/>
        <end position="93"/>
    </location>
</feature>
<dbReference type="GO" id="GO:0008236">
    <property type="term" value="F:serine-type peptidase activity"/>
    <property type="evidence" value="ECO:0007669"/>
    <property type="project" value="UniProtKB-KW"/>
</dbReference>
<dbReference type="CDD" id="cd00112">
    <property type="entry name" value="LDLa"/>
    <property type="match status" value="1"/>
</dbReference>
<evidence type="ECO:0000256" key="4">
    <source>
        <dbReference type="ARBA" id="ARBA00022801"/>
    </source>
</evidence>
<dbReference type="PROSITE" id="PS00420">
    <property type="entry name" value="SRCR_1"/>
    <property type="match status" value="1"/>
</dbReference>
<dbReference type="AlphaFoldDB" id="A0AA35RZ16"/>
<dbReference type="InterPro" id="IPR000436">
    <property type="entry name" value="Sushi_SCR_CCP_dom"/>
</dbReference>
<dbReference type="GO" id="GO:0006508">
    <property type="term" value="P:proteolysis"/>
    <property type="evidence" value="ECO:0007669"/>
    <property type="project" value="UniProtKB-KW"/>
</dbReference>
<dbReference type="SUPFAM" id="SSF56487">
    <property type="entry name" value="SRCR-like"/>
    <property type="match status" value="4"/>
</dbReference>
<evidence type="ECO:0000256" key="2">
    <source>
        <dbReference type="ARBA" id="ARBA00022729"/>
    </source>
</evidence>
<keyword evidence="1" id="KW-0645">Protease</keyword>
<dbReference type="InterPro" id="IPR002172">
    <property type="entry name" value="LDrepeatLR_classA_rpt"/>
</dbReference>
<dbReference type="Pfam" id="PF03160">
    <property type="entry name" value="Calx-beta"/>
    <property type="match status" value="2"/>
</dbReference>
<dbReference type="SUPFAM" id="SSF141072">
    <property type="entry name" value="CalX-like"/>
    <property type="match status" value="2"/>
</dbReference>
<keyword evidence="11" id="KW-0768">Sushi</keyword>
<evidence type="ECO:0000256" key="7">
    <source>
        <dbReference type="ARBA" id="ARBA00023157"/>
    </source>
</evidence>
<feature type="domain" description="SRCR" evidence="12">
    <location>
        <begin position="322"/>
        <end position="422"/>
    </location>
</feature>
<dbReference type="SUPFAM" id="SSF57424">
    <property type="entry name" value="LDL receptor-like module"/>
    <property type="match status" value="1"/>
</dbReference>
<evidence type="ECO:0000256" key="5">
    <source>
        <dbReference type="ARBA" id="ARBA00022825"/>
    </source>
</evidence>
<dbReference type="Gene3D" id="3.10.250.10">
    <property type="entry name" value="SRCR-like domain"/>
    <property type="match status" value="4"/>
</dbReference>
<keyword evidence="3" id="KW-0677">Repeat</keyword>
<evidence type="ECO:0000313" key="14">
    <source>
        <dbReference type="EMBL" id="CAI8020294.1"/>
    </source>
</evidence>
<feature type="domain" description="SRCR" evidence="12">
    <location>
        <begin position="102"/>
        <end position="200"/>
    </location>
</feature>
<dbReference type="PROSITE" id="PS50068">
    <property type="entry name" value="LDLRA_2"/>
    <property type="match status" value="1"/>
</dbReference>
<dbReference type="GO" id="GO:0016020">
    <property type="term" value="C:membrane"/>
    <property type="evidence" value="ECO:0007669"/>
    <property type="project" value="InterPro"/>
</dbReference>
<keyword evidence="6" id="KW-0106">Calcium</keyword>
<dbReference type="Gene3D" id="2.40.128.620">
    <property type="match status" value="1"/>
</dbReference>
<dbReference type="Proteomes" id="UP001174909">
    <property type="component" value="Unassembled WGS sequence"/>
</dbReference>
<dbReference type="Gene3D" id="2.10.70.10">
    <property type="entry name" value="Complement Module, domain 1"/>
    <property type="match status" value="1"/>
</dbReference>
<dbReference type="PANTHER" id="PTHR19331:SF465">
    <property type="entry name" value="EGG PEPTIDE SPERACT RECEPTOR"/>
    <property type="match status" value="1"/>
</dbReference>
<proteinExistence type="predicted"/>
<dbReference type="GO" id="GO:0007154">
    <property type="term" value="P:cell communication"/>
    <property type="evidence" value="ECO:0007669"/>
    <property type="project" value="InterPro"/>
</dbReference>
<protein>
    <submittedName>
        <fullName evidence="14">Deleted in malignant brain tumors 1 protein</fullName>
    </submittedName>
</protein>
<dbReference type="Pfam" id="PF00057">
    <property type="entry name" value="Ldl_recept_a"/>
    <property type="match status" value="1"/>
</dbReference>
<accession>A0AA35RZ16</accession>
<dbReference type="InterPro" id="IPR001190">
    <property type="entry name" value="SRCR"/>
</dbReference>
<dbReference type="InterPro" id="IPR035976">
    <property type="entry name" value="Sushi/SCR/CCP_sf"/>
</dbReference>
<keyword evidence="4" id="KW-0378">Hydrolase</keyword>
<feature type="disulfide bond" evidence="11">
    <location>
        <begin position="730"/>
        <end position="757"/>
    </location>
</feature>
<dbReference type="InterPro" id="IPR038081">
    <property type="entry name" value="CalX-like_sf"/>
</dbReference>
<evidence type="ECO:0000259" key="13">
    <source>
        <dbReference type="PROSITE" id="PS50923"/>
    </source>
</evidence>
<dbReference type="SMART" id="SM00237">
    <property type="entry name" value="Calx_beta"/>
    <property type="match status" value="1"/>
</dbReference>
<dbReference type="InterPro" id="IPR036055">
    <property type="entry name" value="LDL_receptor-like_sf"/>
</dbReference>